<evidence type="ECO:0008006" key="3">
    <source>
        <dbReference type="Google" id="ProtNLM"/>
    </source>
</evidence>
<dbReference type="EMBL" id="JASJUT010000001">
    <property type="protein sequence ID" value="MDK2593792.1"/>
    <property type="molecule type" value="Genomic_DNA"/>
</dbReference>
<gene>
    <name evidence="1" type="ORF">QNM18_01775</name>
</gene>
<comment type="caution">
    <text evidence="1">The sequence shown here is derived from an EMBL/GenBank/DDBJ whole genome shotgun (WGS) entry which is preliminary data.</text>
</comment>
<proteinExistence type="predicted"/>
<dbReference type="Proteomes" id="UP001231915">
    <property type="component" value="Unassembled WGS sequence"/>
</dbReference>
<dbReference type="PROSITE" id="PS51257">
    <property type="entry name" value="PROKAR_LIPOPROTEIN"/>
    <property type="match status" value="1"/>
</dbReference>
<protein>
    <recommendedName>
        <fullName evidence="3">Lipoprotein</fullName>
    </recommendedName>
</protein>
<accession>A0ABT7EG40</accession>
<reference evidence="1 2" key="1">
    <citation type="submission" date="2023-05" db="EMBL/GenBank/DDBJ databases">
        <title>Pseudoalteromonas ardens sp. nov., Pseudoalteromonas obscura sp. nov., and Pseudoalteromonas umbrosa sp. nov., isolated from the coral Montipora capitata.</title>
        <authorList>
            <person name="Thomas E.M."/>
            <person name="Smith E.M."/>
            <person name="Papke E."/>
            <person name="Shlafstein M.D."/>
            <person name="Oline D.K."/>
            <person name="Videau P."/>
            <person name="Saw J.H."/>
            <person name="Strangman W.K."/>
            <person name="Ushijima B."/>
        </authorList>
    </citation>
    <scope>NUCLEOTIDE SEQUENCE [LARGE SCALE GENOMIC DNA]</scope>
    <source>
        <strain evidence="1 2">P94</strain>
    </source>
</reference>
<dbReference type="RefSeq" id="WP_284136133.1">
    <property type="nucleotide sequence ID" value="NZ_JASJUT010000001.1"/>
</dbReference>
<evidence type="ECO:0000313" key="1">
    <source>
        <dbReference type="EMBL" id="MDK2593792.1"/>
    </source>
</evidence>
<sequence length="435" mass="47580">MKKFVVSPVVASLFALGGCGSSTDNSPEKEVISPKAEIQTTTLTFNVKRRTKCGLVDYPNASVIFHGEDGKPIATYSSDKGGFFSQEVPEGAKHVSIIGMESYGRNDTTRKIYSKLDIANGAELETIEFEDFSVYCECKDVTVDLSALAVTHSMYSISRLGGGSISNYQDAPEVCGSDAKLYYSINNPGYELNTLAVVDVPQDVNSIVVTGSDFVHQSVNVPTSQFEAKTRVDVYGLDDDGNKILENFEYSAEQVKLKIYPSISSNNKLDNYKSISFAHEGHHVIMSSGVRAQLDEMGQVTGFKLPEASTELAGQLSSAVTALEQEQTMAYDFTDLDARIQTASWQFYIEGTESIKWNIAGSVKSVLPKLTFGDVVSLPTQKVSYRSHLLLSGYDGAPSDIEGYRGYVYKNLDKSNQSDYAFIFLSSRTTGEPIL</sequence>
<evidence type="ECO:0000313" key="2">
    <source>
        <dbReference type="Proteomes" id="UP001231915"/>
    </source>
</evidence>
<keyword evidence="2" id="KW-1185">Reference proteome</keyword>
<organism evidence="1 2">
    <name type="scientific">Pseudoalteromonas obscura</name>
    <dbReference type="NCBI Taxonomy" id="3048491"/>
    <lineage>
        <taxon>Bacteria</taxon>
        <taxon>Pseudomonadati</taxon>
        <taxon>Pseudomonadota</taxon>
        <taxon>Gammaproteobacteria</taxon>
        <taxon>Alteromonadales</taxon>
        <taxon>Pseudoalteromonadaceae</taxon>
        <taxon>Pseudoalteromonas</taxon>
    </lineage>
</organism>
<name>A0ABT7EG40_9GAMM</name>